<dbReference type="AlphaFoldDB" id="A0A9D4MV35"/>
<dbReference type="Proteomes" id="UP000828390">
    <property type="component" value="Unassembled WGS sequence"/>
</dbReference>
<sequence>MAIGQSGQSERPVPSHVETVPHCGLDSVSTQWSSCTANRAIGPSQKHAKCNSVHMQKVLKFYITYIK</sequence>
<comment type="caution">
    <text evidence="1">The sequence shown here is derived from an EMBL/GenBank/DDBJ whole genome shotgun (WGS) entry which is preliminary data.</text>
</comment>
<gene>
    <name evidence="1" type="ORF">DPMN_005654</name>
</gene>
<evidence type="ECO:0000313" key="1">
    <source>
        <dbReference type="EMBL" id="KAH3881727.1"/>
    </source>
</evidence>
<reference evidence="1" key="1">
    <citation type="journal article" date="2019" name="bioRxiv">
        <title>The Genome of the Zebra Mussel, Dreissena polymorpha: A Resource for Invasive Species Research.</title>
        <authorList>
            <person name="McCartney M.A."/>
            <person name="Auch B."/>
            <person name="Kono T."/>
            <person name="Mallez S."/>
            <person name="Zhang Y."/>
            <person name="Obille A."/>
            <person name="Becker A."/>
            <person name="Abrahante J.E."/>
            <person name="Garbe J."/>
            <person name="Badalamenti J.P."/>
            <person name="Herman A."/>
            <person name="Mangelson H."/>
            <person name="Liachko I."/>
            <person name="Sullivan S."/>
            <person name="Sone E.D."/>
            <person name="Koren S."/>
            <person name="Silverstein K.A.T."/>
            <person name="Beckman K.B."/>
            <person name="Gohl D.M."/>
        </authorList>
    </citation>
    <scope>NUCLEOTIDE SEQUENCE</scope>
    <source>
        <strain evidence="1">Duluth1</strain>
        <tissue evidence="1">Whole animal</tissue>
    </source>
</reference>
<protein>
    <submittedName>
        <fullName evidence="1">Uncharacterized protein</fullName>
    </submittedName>
</protein>
<dbReference type="EMBL" id="JAIWYP010000001">
    <property type="protein sequence ID" value="KAH3881727.1"/>
    <property type="molecule type" value="Genomic_DNA"/>
</dbReference>
<organism evidence="1 2">
    <name type="scientific">Dreissena polymorpha</name>
    <name type="common">Zebra mussel</name>
    <name type="synonym">Mytilus polymorpha</name>
    <dbReference type="NCBI Taxonomy" id="45954"/>
    <lineage>
        <taxon>Eukaryota</taxon>
        <taxon>Metazoa</taxon>
        <taxon>Spiralia</taxon>
        <taxon>Lophotrochozoa</taxon>
        <taxon>Mollusca</taxon>
        <taxon>Bivalvia</taxon>
        <taxon>Autobranchia</taxon>
        <taxon>Heteroconchia</taxon>
        <taxon>Euheterodonta</taxon>
        <taxon>Imparidentia</taxon>
        <taxon>Neoheterodontei</taxon>
        <taxon>Myida</taxon>
        <taxon>Dreissenoidea</taxon>
        <taxon>Dreissenidae</taxon>
        <taxon>Dreissena</taxon>
    </lineage>
</organism>
<name>A0A9D4MV35_DREPO</name>
<reference evidence="1" key="2">
    <citation type="submission" date="2020-11" db="EMBL/GenBank/DDBJ databases">
        <authorList>
            <person name="McCartney M.A."/>
            <person name="Auch B."/>
            <person name="Kono T."/>
            <person name="Mallez S."/>
            <person name="Becker A."/>
            <person name="Gohl D.M."/>
            <person name="Silverstein K.A.T."/>
            <person name="Koren S."/>
            <person name="Bechman K.B."/>
            <person name="Herman A."/>
            <person name="Abrahante J.E."/>
            <person name="Garbe J."/>
        </authorList>
    </citation>
    <scope>NUCLEOTIDE SEQUENCE</scope>
    <source>
        <strain evidence="1">Duluth1</strain>
        <tissue evidence="1">Whole animal</tissue>
    </source>
</reference>
<evidence type="ECO:0000313" key="2">
    <source>
        <dbReference type="Proteomes" id="UP000828390"/>
    </source>
</evidence>
<accession>A0A9D4MV35</accession>
<keyword evidence="2" id="KW-1185">Reference proteome</keyword>
<proteinExistence type="predicted"/>